<dbReference type="InterPro" id="IPR025315">
    <property type="entry name" value="DUF4220"/>
</dbReference>
<dbReference type="Pfam" id="PF13968">
    <property type="entry name" value="DUF4220"/>
    <property type="match status" value="1"/>
</dbReference>
<evidence type="ECO:0000259" key="3">
    <source>
        <dbReference type="Pfam" id="PF13968"/>
    </source>
</evidence>
<dbReference type="EMBL" id="CAJGYO010000189">
    <property type="protein sequence ID" value="CAD6341325.1"/>
    <property type="molecule type" value="Genomic_DNA"/>
</dbReference>
<dbReference type="AlphaFoldDB" id="A0A811SGM0"/>
<dbReference type="InterPro" id="IPR007658">
    <property type="entry name" value="DUF594"/>
</dbReference>
<dbReference type="OrthoDB" id="670233at2759"/>
<feature type="signal peptide" evidence="2">
    <location>
        <begin position="1"/>
        <end position="18"/>
    </location>
</feature>
<protein>
    <recommendedName>
        <fullName evidence="3">DUF4220 domain-containing protein</fullName>
    </recommendedName>
</protein>
<name>A0A811SGM0_9POAL</name>
<proteinExistence type="predicted"/>
<keyword evidence="2" id="KW-0732">Signal</keyword>
<keyword evidence="5" id="KW-1185">Reference proteome</keyword>
<comment type="caution">
    <text evidence="4">The sequence shown here is derived from an EMBL/GenBank/DDBJ whole genome shotgun (WGS) entry which is preliminary data.</text>
</comment>
<dbReference type="PANTHER" id="PTHR31325">
    <property type="entry name" value="OS01G0798800 PROTEIN-RELATED"/>
    <property type="match status" value="1"/>
</dbReference>
<sequence>MILLRAAILLFVPGILKCLEKPWALKNATVASIMNSSDSRLEATLDGDDRPQKQKDIYSQEEYVQASAETVSNPGPQPGELFDDEVADQPYHLFVDLGHPYSIRLRNLQLVAPRNARADVHGLVRSSLSKAFDRLYTKHKASFGGLLRAAIALVTFVVIGLFQRSHRGVYDRADVVDLRPARLHRRAGVRLGVPGPGVGPAAARRSTSSPSTTSSATSPATRSTHGSGGSPTCWGPGSKQTKQQLPEPSLGVTRLVYDHVAGGWKDYILKPTPTASVGAYRQFNDIRGQRTLDREGCRGRRAIEESLRMPFDDSVLVWHLSTEFCYFDHVDTGNDATRHSRMVSNYMAYLLFVKPEMLIPGARCRLFRATYHELSKMLKLPPEDEETAEVEPTEKKAPPPRARNEMVRKVIQKVKPTIGLGLSSEDLVHKAWAVAHELMEFAEDKKQDFIQKWKNLRAVVRSAREKADQLIIDVDNNNKADQLTEGGKKTFKEMAAVFISEAENFISEAENFISEAEKFISDERKKKRTKEEEKITDLLESAKKMAEFVQEEEKTVVAVKEFTKTAEEVIEQVGKEEKLKDLMLMIRGKEHADDKMWAVIQGLWVEMLCFSAGRCRGPRVPACQEPGQRRRVPLLRLAPPVLHGDGDHAGEDAEAGAARGWGHRSSGKDTHG</sequence>
<dbReference type="Proteomes" id="UP000604825">
    <property type="component" value="Unassembled WGS sequence"/>
</dbReference>
<feature type="region of interest" description="Disordered" evidence="1">
    <location>
        <begin position="189"/>
        <end position="247"/>
    </location>
</feature>
<reference evidence="4" key="1">
    <citation type="submission" date="2020-10" db="EMBL/GenBank/DDBJ databases">
        <authorList>
            <person name="Han B."/>
            <person name="Lu T."/>
            <person name="Zhao Q."/>
            <person name="Huang X."/>
            <person name="Zhao Y."/>
        </authorList>
    </citation>
    <scope>NUCLEOTIDE SEQUENCE</scope>
</reference>
<accession>A0A811SGM0</accession>
<feature type="chain" id="PRO_5032768992" description="DUF4220 domain-containing protein" evidence="2">
    <location>
        <begin position="19"/>
        <end position="672"/>
    </location>
</feature>
<organism evidence="4 5">
    <name type="scientific">Miscanthus lutarioriparius</name>
    <dbReference type="NCBI Taxonomy" id="422564"/>
    <lineage>
        <taxon>Eukaryota</taxon>
        <taxon>Viridiplantae</taxon>
        <taxon>Streptophyta</taxon>
        <taxon>Embryophyta</taxon>
        <taxon>Tracheophyta</taxon>
        <taxon>Spermatophyta</taxon>
        <taxon>Magnoliopsida</taxon>
        <taxon>Liliopsida</taxon>
        <taxon>Poales</taxon>
        <taxon>Poaceae</taxon>
        <taxon>PACMAD clade</taxon>
        <taxon>Panicoideae</taxon>
        <taxon>Andropogonodae</taxon>
        <taxon>Andropogoneae</taxon>
        <taxon>Saccharinae</taxon>
        <taxon>Miscanthus</taxon>
    </lineage>
</organism>
<feature type="domain" description="DUF4220" evidence="3">
    <location>
        <begin position="3"/>
        <end position="168"/>
    </location>
</feature>
<feature type="region of interest" description="Disordered" evidence="1">
    <location>
        <begin position="640"/>
        <end position="672"/>
    </location>
</feature>
<evidence type="ECO:0000256" key="1">
    <source>
        <dbReference type="SAM" id="MobiDB-lite"/>
    </source>
</evidence>
<gene>
    <name evidence="4" type="ORF">NCGR_LOCUS65423</name>
</gene>
<evidence type="ECO:0000313" key="5">
    <source>
        <dbReference type="Proteomes" id="UP000604825"/>
    </source>
</evidence>
<evidence type="ECO:0000256" key="2">
    <source>
        <dbReference type="SAM" id="SignalP"/>
    </source>
</evidence>
<evidence type="ECO:0000313" key="4">
    <source>
        <dbReference type="EMBL" id="CAD6341325.1"/>
    </source>
</evidence>
<dbReference type="Pfam" id="PF04578">
    <property type="entry name" value="DUF594"/>
    <property type="match status" value="1"/>
</dbReference>
<feature type="region of interest" description="Disordered" evidence="1">
    <location>
        <begin position="382"/>
        <end position="402"/>
    </location>
</feature>
<feature type="compositionally biased region" description="Low complexity" evidence="1">
    <location>
        <begin position="189"/>
        <end position="224"/>
    </location>
</feature>
<feature type="compositionally biased region" description="Basic and acidic residues" evidence="1">
    <location>
        <begin position="392"/>
        <end position="402"/>
    </location>
</feature>